<sequence>MFIRVPYGNNLRKLVEKHNLHRIKVVEESLICLTNRKHILQCGDNKARYFIVKSKIENIMTEDETAVFISTFPIEDQMDMAHQLCQLIFLSKIADVTLDNLRIDKNSKKIVIIDTEPWEHFGNSLPKCLPIFHEVASAYGIGF</sequence>
<accession>A0A481ZAC4</accession>
<gene>
    <name evidence="1" type="ORF">LCPAC403_00020</name>
</gene>
<organism evidence="1">
    <name type="scientific">Pithovirus LCPAC403</name>
    <dbReference type="NCBI Taxonomy" id="2506596"/>
    <lineage>
        <taxon>Viruses</taxon>
        <taxon>Pithoviruses</taxon>
    </lineage>
</organism>
<dbReference type="EMBL" id="MK500588">
    <property type="protein sequence ID" value="QBK92868.1"/>
    <property type="molecule type" value="Genomic_DNA"/>
</dbReference>
<name>A0A481ZAC4_9VIRU</name>
<reference evidence="1" key="1">
    <citation type="journal article" date="2019" name="MBio">
        <title>Virus Genomes from Deep Sea Sediments Expand the Ocean Megavirome and Support Independent Origins of Viral Gigantism.</title>
        <authorList>
            <person name="Backstrom D."/>
            <person name="Yutin N."/>
            <person name="Jorgensen S.L."/>
            <person name="Dharamshi J."/>
            <person name="Homa F."/>
            <person name="Zaremba-Niedwiedzka K."/>
            <person name="Spang A."/>
            <person name="Wolf Y.I."/>
            <person name="Koonin E.V."/>
            <person name="Ettema T.J."/>
        </authorList>
    </citation>
    <scope>NUCLEOTIDE SEQUENCE</scope>
</reference>
<evidence type="ECO:0000313" key="1">
    <source>
        <dbReference type="EMBL" id="QBK92868.1"/>
    </source>
</evidence>
<proteinExistence type="predicted"/>
<protein>
    <submittedName>
        <fullName evidence="1">Uncharacterized protein</fullName>
    </submittedName>
</protein>